<keyword evidence="1" id="KW-0812">Transmembrane</keyword>
<dbReference type="SUPFAM" id="SSF48371">
    <property type="entry name" value="ARM repeat"/>
    <property type="match status" value="1"/>
</dbReference>
<dbReference type="InterPro" id="IPR013491">
    <property type="entry name" value="Tape_meas_N"/>
</dbReference>
<keyword evidence="1" id="KW-1133">Transmembrane helix</keyword>
<accession>A0A086ZNX0</accession>
<dbReference type="RefSeq" id="WP_051616627.1">
    <property type="nucleotide sequence ID" value="NZ_JGYQ01000007.1"/>
</dbReference>
<organism evidence="3 4">
    <name type="scientific">Bifidobacterium boum</name>
    <dbReference type="NCBI Taxonomy" id="78343"/>
    <lineage>
        <taxon>Bacteria</taxon>
        <taxon>Bacillati</taxon>
        <taxon>Actinomycetota</taxon>
        <taxon>Actinomycetes</taxon>
        <taxon>Bifidobacteriales</taxon>
        <taxon>Bifidobacteriaceae</taxon>
        <taxon>Bifidobacterium</taxon>
    </lineage>
</organism>
<keyword evidence="4" id="KW-1185">Reference proteome</keyword>
<dbReference type="EMBL" id="JGYQ01000007">
    <property type="protein sequence ID" value="KFI48220.1"/>
    <property type="molecule type" value="Genomic_DNA"/>
</dbReference>
<dbReference type="Gene3D" id="1.25.10.10">
    <property type="entry name" value="Leucine-rich Repeat Variant"/>
    <property type="match status" value="1"/>
</dbReference>
<evidence type="ECO:0000313" key="4">
    <source>
        <dbReference type="Proteomes" id="UP000029093"/>
    </source>
</evidence>
<feature type="domain" description="Tape measure protein N-terminal" evidence="2">
    <location>
        <begin position="76"/>
        <end position="254"/>
    </location>
</feature>
<protein>
    <submittedName>
        <fullName evidence="3">Tape measure domain-containing protein</fullName>
    </submittedName>
</protein>
<evidence type="ECO:0000259" key="2">
    <source>
        <dbReference type="Pfam" id="PF20155"/>
    </source>
</evidence>
<dbReference type="NCBIfam" id="TIGR02675">
    <property type="entry name" value="tape_meas_nterm"/>
    <property type="match status" value="1"/>
</dbReference>
<keyword evidence="1" id="KW-0472">Membrane</keyword>
<dbReference type="InterPro" id="IPR011989">
    <property type="entry name" value="ARM-like"/>
</dbReference>
<feature type="transmembrane region" description="Helical" evidence="1">
    <location>
        <begin position="593"/>
        <end position="613"/>
    </location>
</feature>
<dbReference type="GeneID" id="303203546"/>
<evidence type="ECO:0000256" key="1">
    <source>
        <dbReference type="SAM" id="Phobius"/>
    </source>
</evidence>
<proteinExistence type="predicted"/>
<dbReference type="Proteomes" id="UP000029093">
    <property type="component" value="Unassembled WGS sequence"/>
</dbReference>
<dbReference type="InterPro" id="IPR016024">
    <property type="entry name" value="ARM-type_fold"/>
</dbReference>
<reference evidence="3 4" key="1">
    <citation type="submission" date="2014-03" db="EMBL/GenBank/DDBJ databases">
        <title>Genomics of Bifidobacteria.</title>
        <authorList>
            <person name="Ventura M."/>
            <person name="Milani C."/>
            <person name="Lugli G.A."/>
        </authorList>
    </citation>
    <scope>NUCLEOTIDE SEQUENCE [LARGE SCALE GENOMIC DNA]</scope>
    <source>
        <strain evidence="3 4">LMG 10736</strain>
    </source>
</reference>
<dbReference type="Pfam" id="PF20155">
    <property type="entry name" value="TMP_3"/>
    <property type="match status" value="1"/>
</dbReference>
<name>A0A086ZNX0_9BIFI</name>
<dbReference type="OrthoDB" id="177147at2"/>
<feature type="transmembrane region" description="Helical" evidence="1">
    <location>
        <begin position="737"/>
        <end position="757"/>
    </location>
</feature>
<feature type="transmembrane region" description="Helical" evidence="1">
    <location>
        <begin position="693"/>
        <end position="717"/>
    </location>
</feature>
<sequence length="1057" mass="106937">MAQELGTGYIIISPSTKGLGKAIEGSISDGTTTGTKKSGKSIISTIGGAFGKIGKVGVGTIAGIASGIAGLTAKGGFDRALNIERAQTKLKALKYDTASVDKIMGNALASVKGTAFGLGDAASVAATLVASGIKQGGDLEGVLTTVGDAAQISGRSFQDMGLIFSQVAAKGKLQGDDMLQLMGSGIPVLQYLADHFHTTTEAASDMVSDGKVSFADFEAAMKEHIGGAAKNAGESFDGMVGNVKAAIGRLGAQFETPLISAATKVGGKLIPIIDQTASATGKLADQFQDRLNTAASIAAQKIEDLGNSIASGKTSIADLAAQVATLAGGFATLATVGGNADKITSVLDQLGKSGDKGIADLIANLKKGGSDIGGAFDAIKTKIANAKGYLSPSLRDAMAIDGDPFANAINRIKQGGSQLASATDGILKTIRTKLTPGMASIAFKWENSSLYTGLTAATTGIKTKAGQIGDAITKGLGTAAGKINTSPLGSAITAIGNKTKPLFNKTIREAMTLDGDPFASALSKISGKTSAITGKLSSFAAPFKTAFGNIFGGLGDAIGGPLQNAIGKAGTGLQNGLNAIGGLVTRFFAPGNFIKFLGIGALAAALVAGIGMIDSQMGGQLSRVIDSAFASLPDILSKAETWIQSSLPQFVSSGTYIIEMVLQGVTTALPSLVSVGTLLIDTIVSSLASHLPVLMPMAVTLVTTLVTSLIAAAPQLMSAGLTLLDGLLQGIVSSLPTLAAAIPQIITAIITALATGLPQLMEQGVQMVMNLVNGLVSAMPQLVEQVPQIISTLIDGLCANLPNILSTGMQMLSTLVTGLAQALPRLVAYVPQIIAGIVNTIASHLPQILSTGVRMLVTLASGLVSAIPQLVGKIPSIISSIKNAFTSVNWGSVGMNIIRGIASGVASAAGELVNAAVNAAKNALDWVKSKLGIHSPSRVFRDQVGVMIGRGAAIGVERSAPAFKAAADAMVADAIPQSIPLPTISTDALKDSVRKATSSITAGDMRCSAQSTAIPSASTATTYNITLNNRAIEGNERLQRLLAELVSACGATVTARS</sequence>
<gene>
    <name evidence="3" type="ORF">BBOU_0350</name>
</gene>
<dbReference type="AlphaFoldDB" id="A0A086ZNX0"/>
<evidence type="ECO:0000313" key="3">
    <source>
        <dbReference type="EMBL" id="KFI48220.1"/>
    </source>
</evidence>
<comment type="caution">
    <text evidence="3">The sequence shown here is derived from an EMBL/GenBank/DDBJ whole genome shotgun (WGS) entry which is preliminary data.</text>
</comment>